<dbReference type="EC" id="2.3.2.27" evidence="2"/>
<keyword evidence="4" id="KW-0479">Metal-binding</keyword>
<feature type="non-terminal residue" evidence="9">
    <location>
        <position position="105"/>
    </location>
</feature>
<name>A0A087T370_STEMI</name>
<dbReference type="Proteomes" id="UP000054359">
    <property type="component" value="Unassembled WGS sequence"/>
</dbReference>
<keyword evidence="7" id="KW-0862">Zinc</keyword>
<organism evidence="9 10">
    <name type="scientific">Stegodyphus mimosarum</name>
    <name type="common">African social velvet spider</name>
    <dbReference type="NCBI Taxonomy" id="407821"/>
    <lineage>
        <taxon>Eukaryota</taxon>
        <taxon>Metazoa</taxon>
        <taxon>Ecdysozoa</taxon>
        <taxon>Arthropoda</taxon>
        <taxon>Chelicerata</taxon>
        <taxon>Arachnida</taxon>
        <taxon>Araneae</taxon>
        <taxon>Araneomorphae</taxon>
        <taxon>Entelegynae</taxon>
        <taxon>Eresoidea</taxon>
        <taxon>Eresidae</taxon>
        <taxon>Stegodyphus</taxon>
    </lineage>
</organism>
<dbReference type="InterPro" id="IPR039525">
    <property type="entry name" value="RNF126-like_zinc-ribbon"/>
</dbReference>
<keyword evidence="3" id="KW-0808">Transferase</keyword>
<comment type="catalytic activity">
    <reaction evidence="1">
        <text>S-ubiquitinyl-[E2 ubiquitin-conjugating enzyme]-L-cysteine + [acceptor protein]-L-lysine = [E2 ubiquitin-conjugating enzyme]-L-cysteine + N(6)-ubiquitinyl-[acceptor protein]-L-lysine.</text>
        <dbReference type="EC" id="2.3.2.27"/>
    </reaction>
</comment>
<dbReference type="OrthoDB" id="6424737at2759"/>
<keyword evidence="10" id="KW-1185">Reference proteome</keyword>
<dbReference type="GO" id="GO:0008270">
    <property type="term" value="F:zinc ion binding"/>
    <property type="evidence" value="ECO:0007669"/>
    <property type="project" value="UniProtKB-KW"/>
</dbReference>
<evidence type="ECO:0000256" key="1">
    <source>
        <dbReference type="ARBA" id="ARBA00000900"/>
    </source>
</evidence>
<evidence type="ECO:0000256" key="5">
    <source>
        <dbReference type="ARBA" id="ARBA00022771"/>
    </source>
</evidence>
<evidence type="ECO:0000313" key="9">
    <source>
        <dbReference type="EMBL" id="KFM59559.1"/>
    </source>
</evidence>
<feature type="domain" description="E3 ubiquitin-protein ligase RNF126-like zinc-ribbon" evidence="8">
    <location>
        <begin position="12"/>
        <end position="46"/>
    </location>
</feature>
<dbReference type="AlphaFoldDB" id="A0A087T370"/>
<evidence type="ECO:0000256" key="7">
    <source>
        <dbReference type="ARBA" id="ARBA00022833"/>
    </source>
</evidence>
<accession>A0A087T370</accession>
<evidence type="ECO:0000256" key="4">
    <source>
        <dbReference type="ARBA" id="ARBA00022723"/>
    </source>
</evidence>
<evidence type="ECO:0000259" key="8">
    <source>
        <dbReference type="Pfam" id="PF14369"/>
    </source>
</evidence>
<proteinExistence type="predicted"/>
<keyword evidence="5" id="KW-0863">Zinc-finger</keyword>
<dbReference type="GO" id="GO:0061630">
    <property type="term" value="F:ubiquitin protein ligase activity"/>
    <property type="evidence" value="ECO:0007669"/>
    <property type="project" value="UniProtKB-EC"/>
</dbReference>
<evidence type="ECO:0000256" key="3">
    <source>
        <dbReference type="ARBA" id="ARBA00022679"/>
    </source>
</evidence>
<dbReference type="EMBL" id="KK113204">
    <property type="protein sequence ID" value="KFM59559.1"/>
    <property type="molecule type" value="Genomic_DNA"/>
</dbReference>
<gene>
    <name evidence="9" type="ORF">X975_00622</name>
</gene>
<keyword evidence="6" id="KW-0833">Ubl conjugation pathway</keyword>
<sequence length="105" mass="11859">MAEGIELASMSSRYFCHGCSREVTVSPIHTTELTCPECSGEFLEEMSRDLFDADEEYVSDVDEEDLALINGLGIGRLIRRTFMNVADDLSESYEPEPEQRESLEN</sequence>
<evidence type="ECO:0000256" key="2">
    <source>
        <dbReference type="ARBA" id="ARBA00012483"/>
    </source>
</evidence>
<evidence type="ECO:0000256" key="6">
    <source>
        <dbReference type="ARBA" id="ARBA00022786"/>
    </source>
</evidence>
<protein>
    <recommendedName>
        <fullName evidence="2">RING-type E3 ubiquitin transferase</fullName>
        <ecNumber evidence="2">2.3.2.27</ecNumber>
    </recommendedName>
</protein>
<dbReference type="Pfam" id="PF14369">
    <property type="entry name" value="Zn_ribbon_19"/>
    <property type="match status" value="1"/>
</dbReference>
<evidence type="ECO:0000313" key="10">
    <source>
        <dbReference type="Proteomes" id="UP000054359"/>
    </source>
</evidence>
<reference evidence="9 10" key="1">
    <citation type="submission" date="2013-11" db="EMBL/GenBank/DDBJ databases">
        <title>Genome sequencing of Stegodyphus mimosarum.</title>
        <authorList>
            <person name="Bechsgaard J."/>
        </authorList>
    </citation>
    <scope>NUCLEOTIDE SEQUENCE [LARGE SCALE GENOMIC DNA]</scope>
</reference>